<evidence type="ECO:0000313" key="2">
    <source>
        <dbReference type="EMBL" id="SKA37978.1"/>
    </source>
</evidence>
<evidence type="ECO:0000259" key="1">
    <source>
        <dbReference type="PROSITE" id="PS50943"/>
    </source>
</evidence>
<dbReference type="SUPFAM" id="SSF47413">
    <property type="entry name" value="lambda repressor-like DNA-binding domains"/>
    <property type="match status" value="1"/>
</dbReference>
<dbReference type="AlphaFoldDB" id="A0A1T4TCU7"/>
<dbReference type="InterPro" id="IPR010982">
    <property type="entry name" value="Lambda_DNA-bd_dom_sf"/>
</dbReference>
<dbReference type="CDD" id="cd00093">
    <property type="entry name" value="HTH_XRE"/>
    <property type="match status" value="1"/>
</dbReference>
<proteinExistence type="predicted"/>
<feature type="domain" description="HTH cro/C1-type" evidence="1">
    <location>
        <begin position="12"/>
        <end position="65"/>
    </location>
</feature>
<name>A0A1T4TCU7_9ACTN</name>
<reference evidence="2 3" key="1">
    <citation type="submission" date="2017-02" db="EMBL/GenBank/DDBJ databases">
        <authorList>
            <person name="Peterson S.W."/>
        </authorList>
    </citation>
    <scope>NUCLEOTIDE SEQUENCE [LARGE SCALE GENOMIC DNA]</scope>
    <source>
        <strain evidence="2 3">DSM 45154</strain>
    </source>
</reference>
<dbReference type="InterPro" id="IPR001387">
    <property type="entry name" value="Cro/C1-type_HTH"/>
</dbReference>
<dbReference type="Pfam" id="PF13560">
    <property type="entry name" value="HTH_31"/>
    <property type="match status" value="1"/>
</dbReference>
<keyword evidence="3" id="KW-1185">Reference proteome</keyword>
<protein>
    <submittedName>
        <fullName evidence="2">Predicted transcriptional regulators</fullName>
    </submittedName>
</protein>
<dbReference type="OrthoDB" id="5184419at2"/>
<dbReference type="RefSeq" id="WP_078763985.1">
    <property type="nucleotide sequence ID" value="NZ_FUWS01000018.1"/>
</dbReference>
<dbReference type="STRING" id="1122192.SAMN02745673_04768"/>
<dbReference type="Gene3D" id="1.10.260.40">
    <property type="entry name" value="lambda repressor-like DNA-binding domains"/>
    <property type="match status" value="1"/>
</dbReference>
<dbReference type="EMBL" id="FUWS01000018">
    <property type="protein sequence ID" value="SKA37978.1"/>
    <property type="molecule type" value="Genomic_DNA"/>
</dbReference>
<organism evidence="2 3">
    <name type="scientific">Marinactinospora thermotolerans DSM 45154</name>
    <dbReference type="NCBI Taxonomy" id="1122192"/>
    <lineage>
        <taxon>Bacteria</taxon>
        <taxon>Bacillati</taxon>
        <taxon>Actinomycetota</taxon>
        <taxon>Actinomycetes</taxon>
        <taxon>Streptosporangiales</taxon>
        <taxon>Nocardiopsidaceae</taxon>
        <taxon>Marinactinospora</taxon>
    </lineage>
</organism>
<dbReference type="Proteomes" id="UP000190637">
    <property type="component" value="Unassembled WGS sequence"/>
</dbReference>
<accession>A0A1T4TCU7</accession>
<gene>
    <name evidence="2" type="ORF">SAMN02745673_04768</name>
</gene>
<evidence type="ECO:0000313" key="3">
    <source>
        <dbReference type="Proteomes" id="UP000190637"/>
    </source>
</evidence>
<dbReference type="PROSITE" id="PS50943">
    <property type="entry name" value="HTH_CROC1"/>
    <property type="match status" value="1"/>
</dbReference>
<sequence>MAGDISTFGSELRRLRNVAGWTLGDLAVAVHYSKSHLSKVENGHKAPSVTFARACDNALGAKGGLAALVPAPARAGVAAGSRPLPASGSPSLPTGFPPASGQGAFDIGSAALLGLSPAGAHREPPLRSPRVLDTFSALFGQLRLLGQRTGPALVLPSVLAQTHALTQLARNAEPELRVEALFLASRYAEYGGWMAQESGDDRAALWWTDQAVQMATAAGDHELHSYALIRRACVTMYAHDGLQTVELAQRARSEAVSARVRALAAEREAQGHALLGDHDDCMRALDLAASLADGGGTTAPGRPPLGTSSVEDRLPLVTGWCLYDLGLAAEAAATLDSALAGVPEGAVRARARFGARRALAHASAGNVDQACALATDLLDEVGMVDSATIAHDLRQLARTLTRWHGDPAVRDLSPRLALALRRQPL</sequence>
<dbReference type="GO" id="GO:0003677">
    <property type="term" value="F:DNA binding"/>
    <property type="evidence" value="ECO:0007669"/>
    <property type="project" value="InterPro"/>
</dbReference>
<dbReference type="SMART" id="SM00530">
    <property type="entry name" value="HTH_XRE"/>
    <property type="match status" value="1"/>
</dbReference>